<organism evidence="1 2">
    <name type="scientific">Neorhizobium huautlense</name>
    <dbReference type="NCBI Taxonomy" id="67774"/>
    <lineage>
        <taxon>Bacteria</taxon>
        <taxon>Pseudomonadati</taxon>
        <taxon>Pseudomonadota</taxon>
        <taxon>Alphaproteobacteria</taxon>
        <taxon>Hyphomicrobiales</taxon>
        <taxon>Rhizobiaceae</taxon>
        <taxon>Rhizobium/Agrobacterium group</taxon>
        <taxon>Neorhizobium</taxon>
    </lineage>
</organism>
<gene>
    <name evidence="1" type="ORF">J2T09_001619</name>
</gene>
<dbReference type="RefSeq" id="WP_306833031.1">
    <property type="nucleotide sequence ID" value="NZ_JAUSRF010000004.1"/>
</dbReference>
<reference evidence="1 2" key="1">
    <citation type="submission" date="2023-07" db="EMBL/GenBank/DDBJ databases">
        <title>Sorghum-associated microbial communities from plants grown in Nebraska, USA.</title>
        <authorList>
            <person name="Schachtman D."/>
        </authorList>
    </citation>
    <scope>NUCLEOTIDE SEQUENCE [LARGE SCALE GENOMIC DNA]</scope>
    <source>
        <strain evidence="1 2">DS1307</strain>
    </source>
</reference>
<evidence type="ECO:0000313" key="2">
    <source>
        <dbReference type="Proteomes" id="UP001241472"/>
    </source>
</evidence>
<dbReference type="Proteomes" id="UP001241472">
    <property type="component" value="Unassembled WGS sequence"/>
</dbReference>
<protein>
    <recommendedName>
        <fullName evidence="3">DKNYY family protein</fullName>
    </recommendedName>
</protein>
<dbReference type="EMBL" id="JAUSRF010000004">
    <property type="protein sequence ID" value="MDP9836874.1"/>
    <property type="molecule type" value="Genomic_DNA"/>
</dbReference>
<evidence type="ECO:0008006" key="3">
    <source>
        <dbReference type="Google" id="ProtNLM"/>
    </source>
</evidence>
<comment type="caution">
    <text evidence="1">The sequence shown here is derived from an EMBL/GenBank/DDBJ whole genome shotgun (WGS) entry which is preliminary data.</text>
</comment>
<proteinExistence type="predicted"/>
<sequence length="480" mass="53888">MTKPFAVIDNKVFCVGNDDREPVEIGGGISPDGFAIISAFEDGWLWAGYLRDAKGVWWFHARNRKAQFVTSDADGFRVIDDDYGLDSSHVYLEDRNIPGADPETFALVENGTYFAKDRHRIYVKDGSHFFQFEEIDIETVIANGPLIGDANNLFHHSSSLSSINHYRHREQVHFSLEDEHDQLIGAWLAKHHPDIIGWWHRDYPYSADGAEQISDDWYATDNAVFFHETHEHMRGKGEAFNLLRGADPKSFEALDSDHGRDEKNVFCRQRRIRDADPSSFKALGALFGADVKAVYYNGYRVEGADPASFVRFDTTRAYGKDKTSVYAETFDRTSQPFGHPDHVLAPLEGAQTESFQAFGSRGSWAADAKSVYLAGEHKKKLDAASFRFLCETSTNSWAQDKNGLYRANGTMNVAGIDGASFEKMNDFWGSDGKVVFSFITGAIQKAIDTKTFEVTDDAGGARDANAEYRIENGSIKKKKR</sequence>
<keyword evidence="2" id="KW-1185">Reference proteome</keyword>
<evidence type="ECO:0000313" key="1">
    <source>
        <dbReference type="EMBL" id="MDP9836874.1"/>
    </source>
</evidence>
<name>A0ABT9PT14_9HYPH</name>
<dbReference type="InterPro" id="IPR027375">
    <property type="entry name" value="DKNYY"/>
</dbReference>
<dbReference type="Pfam" id="PF13644">
    <property type="entry name" value="DKNYY"/>
    <property type="match status" value="2"/>
</dbReference>
<accession>A0ABT9PT14</accession>